<comment type="caution">
    <text evidence="2">The sequence shown here is derived from an EMBL/GenBank/DDBJ whole genome shotgun (WGS) entry which is preliminary data.</text>
</comment>
<keyword evidence="2" id="KW-0326">Glycosidase</keyword>
<dbReference type="InterPro" id="IPR026353">
    <property type="entry name" value="Hypoxan-DNA_Glyclase"/>
</dbReference>
<dbReference type="NCBIfam" id="TIGR04274">
    <property type="entry name" value="hypoxanDNAglyco"/>
    <property type="match status" value="1"/>
</dbReference>
<name>A0A7X2ZBS3_9BACL</name>
<dbReference type="Proteomes" id="UP000450917">
    <property type="component" value="Unassembled WGS sequence"/>
</dbReference>
<accession>A0A7X2ZBS3</accession>
<dbReference type="InterPro" id="IPR005122">
    <property type="entry name" value="Uracil-DNA_glycosylase-like"/>
</dbReference>
<dbReference type="EMBL" id="WNZX01000011">
    <property type="protein sequence ID" value="MUG71914.1"/>
    <property type="molecule type" value="Genomic_DNA"/>
</dbReference>
<evidence type="ECO:0000313" key="2">
    <source>
        <dbReference type="EMBL" id="MUG71914.1"/>
    </source>
</evidence>
<dbReference type="SMART" id="SM00986">
    <property type="entry name" value="UDG"/>
    <property type="match status" value="1"/>
</dbReference>
<dbReference type="InterPro" id="IPR036895">
    <property type="entry name" value="Uracil-DNA_glycosylase-like_sf"/>
</dbReference>
<sequence>MDRTHAQLGSPRLTGLAPFADDASSLLILGSMPGEASLLAGQYYGHPRNHFWRLLYALLDGGEPDADYKARVQFALSRGVALWDVLRTCEREGSLDAAIRRPEANDFAAMFGMHPRIRHVFFNGSAAAELFRRHVRPKLPAGDGRTYRTLPSSSPARAMSFEAKRDAWQPVRDAWLELGSPGGSRR</sequence>
<dbReference type="Pfam" id="PF03167">
    <property type="entry name" value="UDG"/>
    <property type="match status" value="1"/>
</dbReference>
<evidence type="ECO:0000259" key="1">
    <source>
        <dbReference type="SMART" id="SM00986"/>
    </source>
</evidence>
<dbReference type="AlphaFoldDB" id="A0A7X2ZBS3"/>
<dbReference type="Gene3D" id="3.40.470.10">
    <property type="entry name" value="Uracil-DNA glycosylase-like domain"/>
    <property type="match status" value="1"/>
</dbReference>
<evidence type="ECO:0000313" key="3">
    <source>
        <dbReference type="Proteomes" id="UP000450917"/>
    </source>
</evidence>
<dbReference type="EC" id="3.2.2.15" evidence="2"/>
<protein>
    <submittedName>
        <fullName evidence="2">DNA-deoxyinosine glycosylase</fullName>
        <ecNumber evidence="2">3.2.2.15</ecNumber>
    </submittedName>
</protein>
<keyword evidence="2" id="KW-0378">Hydrolase</keyword>
<organism evidence="2 3">
    <name type="scientific">Paenibacillus validus</name>
    <dbReference type="NCBI Taxonomy" id="44253"/>
    <lineage>
        <taxon>Bacteria</taxon>
        <taxon>Bacillati</taxon>
        <taxon>Bacillota</taxon>
        <taxon>Bacilli</taxon>
        <taxon>Bacillales</taxon>
        <taxon>Paenibacillaceae</taxon>
        <taxon>Paenibacillus</taxon>
    </lineage>
</organism>
<dbReference type="SUPFAM" id="SSF52141">
    <property type="entry name" value="Uracil-DNA glycosylase-like"/>
    <property type="match status" value="1"/>
</dbReference>
<dbReference type="GO" id="GO:0033958">
    <property type="term" value="F:DNA-deoxyinosine glycosylase activity"/>
    <property type="evidence" value="ECO:0007669"/>
    <property type="project" value="UniProtKB-EC"/>
</dbReference>
<reference evidence="2 3" key="1">
    <citation type="submission" date="2019-11" db="EMBL/GenBank/DDBJ databases">
        <title>Draft genome sequences of five Paenibacillus species of dairy origin.</title>
        <authorList>
            <person name="Olajide A.M."/>
            <person name="Chen S."/>
            <person name="Lapointe G."/>
        </authorList>
    </citation>
    <scope>NUCLEOTIDE SEQUENCE [LARGE SCALE GENOMIC DNA]</scope>
    <source>
        <strain evidence="2 3">2CS3</strain>
    </source>
</reference>
<dbReference type="SMART" id="SM00987">
    <property type="entry name" value="UreE_C"/>
    <property type="match status" value="1"/>
</dbReference>
<feature type="domain" description="Uracil-DNA glycosylase-like" evidence="1">
    <location>
        <begin position="17"/>
        <end position="172"/>
    </location>
</feature>
<dbReference type="CDD" id="cd10032">
    <property type="entry name" value="UDG-F6_HDG"/>
    <property type="match status" value="1"/>
</dbReference>
<proteinExistence type="predicted"/>
<gene>
    <name evidence="2" type="ORF">GNP93_14675</name>
</gene>
<keyword evidence="3" id="KW-1185">Reference proteome</keyword>